<evidence type="ECO:0000256" key="3">
    <source>
        <dbReference type="ARBA" id="ARBA00022692"/>
    </source>
</evidence>
<dbReference type="Proteomes" id="UP001055712">
    <property type="component" value="Unassembled WGS sequence"/>
</dbReference>
<dbReference type="OrthoDB" id="512274at2759"/>
<evidence type="ECO:0000313" key="8">
    <source>
        <dbReference type="Proteomes" id="UP001055712"/>
    </source>
</evidence>
<dbReference type="GO" id="GO:0016020">
    <property type="term" value="C:membrane"/>
    <property type="evidence" value="ECO:0007669"/>
    <property type="project" value="UniProtKB-SubCell"/>
</dbReference>
<organism evidence="7 8">
    <name type="scientific">Chlorella vulgaris</name>
    <name type="common">Green alga</name>
    <dbReference type="NCBI Taxonomy" id="3077"/>
    <lineage>
        <taxon>Eukaryota</taxon>
        <taxon>Viridiplantae</taxon>
        <taxon>Chlorophyta</taxon>
        <taxon>core chlorophytes</taxon>
        <taxon>Trebouxiophyceae</taxon>
        <taxon>Chlorellales</taxon>
        <taxon>Chlorellaceae</taxon>
        <taxon>Chlorella clade</taxon>
        <taxon>Chlorella</taxon>
    </lineage>
</organism>
<dbReference type="GO" id="GO:0005737">
    <property type="term" value="C:cytoplasm"/>
    <property type="evidence" value="ECO:0007669"/>
    <property type="project" value="TreeGrafter"/>
</dbReference>
<comment type="subcellular location">
    <subcellularLocation>
        <location evidence="1">Membrane</location>
        <topology evidence="1">Multi-pass membrane protein</topology>
    </subcellularLocation>
</comment>
<reference evidence="7" key="1">
    <citation type="journal article" date="2019" name="Plant J.">
        <title>Chlorella vulgaris genome assembly and annotation reveals the molecular basis for metabolic acclimation to high light conditions.</title>
        <authorList>
            <person name="Cecchin M."/>
            <person name="Marcolungo L."/>
            <person name="Rossato M."/>
            <person name="Girolomoni L."/>
            <person name="Cosentino E."/>
            <person name="Cuine S."/>
            <person name="Li-Beisson Y."/>
            <person name="Delledonne M."/>
            <person name="Ballottari M."/>
        </authorList>
    </citation>
    <scope>NUCLEOTIDE SEQUENCE</scope>
    <source>
        <strain evidence="7">211/11P</strain>
    </source>
</reference>
<keyword evidence="8" id="KW-1185">Reference proteome</keyword>
<name>A0A9D4YYQ7_CHLVU</name>
<sequence>MNSGGSRSLPLGTRLARPVQRLWGSASKTISRHPFLLKTVTSGIGFGFGDVLFQLGTRRRPLDWRRTAAMGAAGLAVGGPVGYYFIMWMERNIMTSAPHSKLALTVKVTLDQVLGFALWHAALAAINEPHRQTCLQLVQPKTKPQPDAKLH</sequence>
<evidence type="ECO:0000256" key="1">
    <source>
        <dbReference type="ARBA" id="ARBA00004141"/>
    </source>
</evidence>
<evidence type="ECO:0000256" key="5">
    <source>
        <dbReference type="ARBA" id="ARBA00023136"/>
    </source>
</evidence>
<feature type="transmembrane region" description="Helical" evidence="6">
    <location>
        <begin position="67"/>
        <end position="86"/>
    </location>
</feature>
<comment type="caution">
    <text evidence="7">The sequence shown here is derived from an EMBL/GenBank/DDBJ whole genome shotgun (WGS) entry which is preliminary data.</text>
</comment>
<proteinExistence type="inferred from homology"/>
<comment type="similarity">
    <text evidence="2 6">Belongs to the peroxisomal membrane protein PXMP2/4 family.</text>
</comment>
<dbReference type="PANTHER" id="PTHR11266">
    <property type="entry name" value="PEROXISOMAL MEMBRANE PROTEIN 2, PXMP2 MPV17"/>
    <property type="match status" value="1"/>
</dbReference>
<evidence type="ECO:0000256" key="4">
    <source>
        <dbReference type="ARBA" id="ARBA00022989"/>
    </source>
</evidence>
<dbReference type="EMBL" id="SIDB01000004">
    <property type="protein sequence ID" value="KAI3433321.1"/>
    <property type="molecule type" value="Genomic_DNA"/>
</dbReference>
<dbReference type="InterPro" id="IPR007248">
    <property type="entry name" value="Mpv17_PMP22"/>
</dbReference>
<dbReference type="AlphaFoldDB" id="A0A9D4YYQ7"/>
<evidence type="ECO:0000256" key="6">
    <source>
        <dbReference type="RuleBase" id="RU363053"/>
    </source>
</evidence>
<keyword evidence="5 6" id="KW-0472">Membrane</keyword>
<dbReference type="PANTHER" id="PTHR11266:SF17">
    <property type="entry name" value="PROTEIN MPV17"/>
    <property type="match status" value="1"/>
</dbReference>
<evidence type="ECO:0000313" key="7">
    <source>
        <dbReference type="EMBL" id="KAI3433321.1"/>
    </source>
</evidence>
<protein>
    <submittedName>
        <fullName evidence="7">Uncharacterized protein</fullName>
    </submittedName>
</protein>
<reference evidence="7" key="2">
    <citation type="submission" date="2020-11" db="EMBL/GenBank/DDBJ databases">
        <authorList>
            <person name="Cecchin M."/>
            <person name="Marcolungo L."/>
            <person name="Rossato M."/>
            <person name="Girolomoni L."/>
            <person name="Cosentino E."/>
            <person name="Cuine S."/>
            <person name="Li-Beisson Y."/>
            <person name="Delledonne M."/>
            <person name="Ballottari M."/>
        </authorList>
    </citation>
    <scope>NUCLEOTIDE SEQUENCE</scope>
    <source>
        <strain evidence="7">211/11P</strain>
        <tissue evidence="7">Whole cell</tissue>
    </source>
</reference>
<gene>
    <name evidence="7" type="ORF">D9Q98_003139</name>
</gene>
<evidence type="ECO:0000256" key="2">
    <source>
        <dbReference type="ARBA" id="ARBA00006824"/>
    </source>
</evidence>
<keyword evidence="4 6" id="KW-1133">Transmembrane helix</keyword>
<keyword evidence="3 6" id="KW-0812">Transmembrane</keyword>
<feature type="transmembrane region" description="Helical" evidence="6">
    <location>
        <begin position="35"/>
        <end position="55"/>
    </location>
</feature>
<accession>A0A9D4YYQ7</accession>